<evidence type="ECO:0000313" key="19">
    <source>
        <dbReference type="Proteomes" id="UP001175271"/>
    </source>
</evidence>
<dbReference type="Gene3D" id="1.10.3200.20">
    <property type="entry name" value="DNA Polymerase alpha, zinc finger"/>
    <property type="match status" value="1"/>
</dbReference>
<evidence type="ECO:0000256" key="13">
    <source>
        <dbReference type="SAM" id="MobiDB-lite"/>
    </source>
</evidence>
<protein>
    <recommendedName>
        <fullName evidence="12">DNA polymerase</fullName>
        <ecNumber evidence="12">2.7.7.7</ecNumber>
    </recommendedName>
</protein>
<feature type="compositionally biased region" description="Basic and acidic residues" evidence="13">
    <location>
        <begin position="76"/>
        <end position="89"/>
    </location>
</feature>
<dbReference type="Pfam" id="PF12254">
    <property type="entry name" value="DNA_pol_alpha_N"/>
    <property type="match status" value="1"/>
</dbReference>
<dbReference type="GO" id="GO:1902975">
    <property type="term" value="P:mitotic DNA replication initiation"/>
    <property type="evidence" value="ECO:0007669"/>
    <property type="project" value="InterPro"/>
</dbReference>
<dbReference type="InterPro" id="IPR036397">
    <property type="entry name" value="RNaseH_sf"/>
</dbReference>
<dbReference type="GO" id="GO:0006272">
    <property type="term" value="P:leading strand elongation"/>
    <property type="evidence" value="ECO:0007669"/>
    <property type="project" value="TreeGrafter"/>
</dbReference>
<dbReference type="InterPro" id="IPR043502">
    <property type="entry name" value="DNA/RNA_pol_sf"/>
</dbReference>
<keyword evidence="7" id="KW-0863">Zinc-finger</keyword>
<evidence type="ECO:0000259" key="15">
    <source>
        <dbReference type="Pfam" id="PF03104"/>
    </source>
</evidence>
<dbReference type="InterPro" id="IPR006172">
    <property type="entry name" value="DNA-dir_DNA_pol_B"/>
</dbReference>
<dbReference type="FunFam" id="1.10.132.60:FF:000004">
    <property type="entry name" value="DNA polymerase"/>
    <property type="match status" value="1"/>
</dbReference>
<evidence type="ECO:0000256" key="12">
    <source>
        <dbReference type="RuleBase" id="RU000442"/>
    </source>
</evidence>
<dbReference type="Gene3D" id="3.30.420.10">
    <property type="entry name" value="Ribonuclease H-like superfamily/Ribonuclease H"/>
    <property type="match status" value="1"/>
</dbReference>
<dbReference type="PANTHER" id="PTHR45861:SF1">
    <property type="entry name" value="DNA POLYMERASE ALPHA CATALYTIC SUBUNIT"/>
    <property type="match status" value="1"/>
</dbReference>
<evidence type="ECO:0000256" key="3">
    <source>
        <dbReference type="ARBA" id="ARBA00022679"/>
    </source>
</evidence>
<evidence type="ECO:0000313" key="18">
    <source>
        <dbReference type="EMBL" id="KAK0424730.1"/>
    </source>
</evidence>
<feature type="region of interest" description="Disordered" evidence="13">
    <location>
        <begin position="154"/>
        <end position="177"/>
    </location>
</feature>
<accession>A0AA39M8S3</accession>
<dbReference type="InterPro" id="IPR015088">
    <property type="entry name" value="Znf_DNA-dir_DNA_pol_B_alpha"/>
</dbReference>
<feature type="region of interest" description="Disordered" evidence="13">
    <location>
        <begin position="769"/>
        <end position="792"/>
    </location>
</feature>
<keyword evidence="10 12" id="KW-0238">DNA-binding</keyword>
<sequence>MSDEEGTARRSSRRVPGGERPSGKQAALEALKAARRSGVTHRADLDTIDKSIYEEVDEDEYERIQADRQKDFVVGDDLGEYRDDGRELDDLGGDYTDEEEERRIRKEKKLKKKKKGGMDKFLVANYASNRNAETANQPAREDLDAMLNEIVEDEDDEDVKENLTTRAPPQVQRNPFKRKLSEQVIEDDLLAPPAPAIHHPERILEIKPKAEEKPAPVVQEVRQIEPVAKKVKKEDIPMEVDPEPIAEDIKQESQMEEPWEEEPESQEPIADAQIVTALDPSMADFVMERKGNLLAIRMYYMDAFEDYVKHPGTVYMFGRVQHKGVARSCCIVLKNIERQFFVMVKQGEAHAAYEELRQRTDRMGIKEFKCRKETMKISFEKEYDPHEEYEVLEIRYSTQYPRLPSDLKGNFIEKVYNTTSTALEQLLVEQKIKGPGWLNIYNAEEATRKVSYCNYEFVVDVSSATSMAPEKSRLKSVEPLSEHDLKNVGEMPRAKLFAINVVTTLNSQRENEIAMISVLSDYRCNLSKPNTNLKTLKRITLLRKVQNFPYDFATKSASRSKEIHYKDRKTESELLKEFLELLAMDDPDVIVGHDMANTMSVLVSRLEKLKVEGWSRMSRLRRSATIQKLGHSKSSQWELTAGRLVIDSKTSAMELVRLRSYDLEEVVKALLNEKKRTVLPSEVASRYANSLTLLNFIDWSYNEALYPLRIVAQLNAIPLFLQITNIVGGVMSRTLMGGRAERNEYLLLHAFKDKGYIAPDKYVFERHNQKGKKAAKSNENEEEEEEGGKSKKAQYAGGLVLEPKKGLYDTYIVLLDFNSLYPSIIQEFNVCFTTVDQNHVDHESGLPAFPSKSEGTGILPQQIRTLVNNRRQVKDMMKRSDLDLATRQQCDIKQLGLKLTANSMYGCLGFDRSRFHAKPLAAMITSKGREILMATKELVEKNGFSVIYGDTDSIMVNTNSTDFQEALKIGANIKKLVNKSYRLLELDLDGIFTRLLLCKKKKYAALTADLKKGPSCTKQELKGLDIVRRDWSVLAKDAGTAVVEIILSPRSRDEIVSEINELLGNIRAKLDAGEIPLEKFEILKQLTRNPTDYKDLKSQPHANVAQRLNKTGRYHFRSGDIVKYIVCEDGSSNSAMQRAYHQCEIKENKDLRIDVHYYLSQQVHPVVSRLCEPIEETDAGRIAEALGLDPSGYRRRAAAMKGNDDNDSYSVGLKHDFSLCDSFKVVCPNSTCENSKAETPIREVIRGSGLEARFSLEECEKCKMPWASQCGAMLVNKLEKALQEAVRQYMLSPYVCDDPVCNYETPVISQDFLQNGCTCVRCNGGTMHKTYSAKALFNQQLFYKIIFNLQDAFNNAGVEEKKVLQARPTYSKVREVYEKLSSVVARYMESNEFSSVDLSLLFAPMTKSDAMLNRFKRLRLGRQEE</sequence>
<proteinExistence type="inferred from homology"/>
<dbReference type="InterPro" id="IPR024647">
    <property type="entry name" value="DNA_pol_a_cat_su_N"/>
</dbReference>
<dbReference type="Gene3D" id="2.40.50.730">
    <property type="match status" value="1"/>
</dbReference>
<comment type="subcellular location">
    <subcellularLocation>
        <location evidence="1">Nucleus</location>
    </subcellularLocation>
</comment>
<dbReference type="CDD" id="cd05776">
    <property type="entry name" value="DNA_polB_alpha_exo"/>
    <property type="match status" value="1"/>
</dbReference>
<dbReference type="SUPFAM" id="SSF53098">
    <property type="entry name" value="Ribonuclease H-like"/>
    <property type="match status" value="1"/>
</dbReference>
<evidence type="ECO:0000256" key="5">
    <source>
        <dbReference type="ARBA" id="ARBA00022705"/>
    </source>
</evidence>
<dbReference type="GO" id="GO:0003697">
    <property type="term" value="F:single-stranded DNA binding"/>
    <property type="evidence" value="ECO:0007669"/>
    <property type="project" value="TreeGrafter"/>
</dbReference>
<comment type="caution">
    <text evidence="18">The sequence shown here is derived from an EMBL/GenBank/DDBJ whole genome shotgun (WGS) entry which is preliminary data.</text>
</comment>
<evidence type="ECO:0000256" key="6">
    <source>
        <dbReference type="ARBA" id="ARBA00022723"/>
    </source>
</evidence>
<gene>
    <name evidence="18" type="ORF">QR680_008817</name>
</gene>
<dbReference type="PRINTS" id="PR00106">
    <property type="entry name" value="DNAPOLB"/>
</dbReference>
<feature type="region of interest" description="Disordered" evidence="13">
    <location>
        <begin position="1"/>
        <end position="40"/>
    </location>
</feature>
<keyword evidence="6" id="KW-0479">Metal-binding</keyword>
<dbReference type="GO" id="GO:0000166">
    <property type="term" value="F:nucleotide binding"/>
    <property type="evidence" value="ECO:0007669"/>
    <property type="project" value="InterPro"/>
</dbReference>
<evidence type="ECO:0000256" key="11">
    <source>
        <dbReference type="ARBA" id="ARBA00023242"/>
    </source>
</evidence>
<dbReference type="Gene3D" id="3.90.1600.10">
    <property type="entry name" value="Palm domain of DNA polymerase"/>
    <property type="match status" value="1"/>
</dbReference>
<keyword evidence="19" id="KW-1185">Reference proteome</keyword>
<dbReference type="InterPro" id="IPR006134">
    <property type="entry name" value="DNA-dir_DNA_pol_B_multi_dom"/>
</dbReference>
<keyword evidence="9 12" id="KW-0239">DNA-directed DNA polymerase</keyword>
<evidence type="ECO:0000256" key="9">
    <source>
        <dbReference type="ARBA" id="ARBA00022932"/>
    </source>
</evidence>
<dbReference type="InterPro" id="IPR045846">
    <property type="entry name" value="POLBc_alpha"/>
</dbReference>
<feature type="domain" description="DNA polymerase alpha catalytic subunit N-terminal" evidence="17">
    <location>
        <begin position="28"/>
        <end position="88"/>
    </location>
</feature>
<keyword evidence="5 12" id="KW-0235">DNA replication</keyword>
<dbReference type="GO" id="GO:0003688">
    <property type="term" value="F:DNA replication origin binding"/>
    <property type="evidence" value="ECO:0007669"/>
    <property type="project" value="TreeGrafter"/>
</dbReference>
<dbReference type="Pfam" id="PF03104">
    <property type="entry name" value="DNA_pol_B_exo1"/>
    <property type="match status" value="1"/>
</dbReference>
<keyword evidence="11" id="KW-0539">Nucleus</keyword>
<dbReference type="SMART" id="SM00486">
    <property type="entry name" value="POLBc"/>
    <property type="match status" value="1"/>
</dbReference>
<evidence type="ECO:0000259" key="16">
    <source>
        <dbReference type="Pfam" id="PF08996"/>
    </source>
</evidence>
<dbReference type="PROSITE" id="PS00116">
    <property type="entry name" value="DNA_POLYMERASE_B"/>
    <property type="match status" value="1"/>
</dbReference>
<organism evidence="18 19">
    <name type="scientific">Steinernema hermaphroditum</name>
    <dbReference type="NCBI Taxonomy" id="289476"/>
    <lineage>
        <taxon>Eukaryota</taxon>
        <taxon>Metazoa</taxon>
        <taxon>Ecdysozoa</taxon>
        <taxon>Nematoda</taxon>
        <taxon>Chromadorea</taxon>
        <taxon>Rhabditida</taxon>
        <taxon>Tylenchina</taxon>
        <taxon>Panagrolaimomorpha</taxon>
        <taxon>Strongyloidoidea</taxon>
        <taxon>Steinernematidae</taxon>
        <taxon>Steinernema</taxon>
    </lineage>
</organism>
<dbReference type="Pfam" id="PF08996">
    <property type="entry name" value="zf-DNA_Pol"/>
    <property type="match status" value="1"/>
</dbReference>
<dbReference type="InterPro" id="IPR023211">
    <property type="entry name" value="DNA_pol_palm_dom_sf"/>
</dbReference>
<keyword evidence="8" id="KW-0862">Zinc</keyword>
<dbReference type="Proteomes" id="UP001175271">
    <property type="component" value="Unassembled WGS sequence"/>
</dbReference>
<evidence type="ECO:0000256" key="4">
    <source>
        <dbReference type="ARBA" id="ARBA00022695"/>
    </source>
</evidence>
<evidence type="ECO:0000259" key="17">
    <source>
        <dbReference type="Pfam" id="PF12254"/>
    </source>
</evidence>
<evidence type="ECO:0000256" key="1">
    <source>
        <dbReference type="ARBA" id="ARBA00004123"/>
    </source>
</evidence>
<dbReference type="Gene3D" id="1.10.287.690">
    <property type="entry name" value="Helix hairpin bin"/>
    <property type="match status" value="1"/>
</dbReference>
<dbReference type="NCBIfam" id="TIGR00592">
    <property type="entry name" value="pol2"/>
    <property type="match status" value="1"/>
</dbReference>
<dbReference type="GO" id="GO:0006273">
    <property type="term" value="P:lagging strand elongation"/>
    <property type="evidence" value="ECO:0007669"/>
    <property type="project" value="TreeGrafter"/>
</dbReference>
<dbReference type="GO" id="GO:0008270">
    <property type="term" value="F:zinc ion binding"/>
    <property type="evidence" value="ECO:0007669"/>
    <property type="project" value="UniProtKB-KW"/>
</dbReference>
<keyword evidence="3 12" id="KW-0808">Transferase</keyword>
<dbReference type="Pfam" id="PF00136">
    <property type="entry name" value="DNA_pol_B"/>
    <property type="match status" value="1"/>
</dbReference>
<dbReference type="GO" id="GO:0005658">
    <property type="term" value="C:alpha DNA polymerase:primase complex"/>
    <property type="evidence" value="ECO:0007669"/>
    <property type="project" value="TreeGrafter"/>
</dbReference>
<keyword evidence="4 12" id="KW-0548">Nucleotidyltransferase</keyword>
<dbReference type="InterPro" id="IPR012337">
    <property type="entry name" value="RNaseH-like_sf"/>
</dbReference>
<feature type="domain" description="DNA-directed DNA polymerase family B multifunctional" evidence="14">
    <location>
        <begin position="731"/>
        <end position="1174"/>
    </location>
</feature>
<evidence type="ECO:0000256" key="2">
    <source>
        <dbReference type="ARBA" id="ARBA00005755"/>
    </source>
</evidence>
<comment type="catalytic activity">
    <reaction evidence="12">
        <text>DNA(n) + a 2'-deoxyribonucleoside 5'-triphosphate = DNA(n+1) + diphosphate</text>
        <dbReference type="Rhea" id="RHEA:22508"/>
        <dbReference type="Rhea" id="RHEA-COMP:17339"/>
        <dbReference type="Rhea" id="RHEA-COMP:17340"/>
        <dbReference type="ChEBI" id="CHEBI:33019"/>
        <dbReference type="ChEBI" id="CHEBI:61560"/>
        <dbReference type="ChEBI" id="CHEBI:173112"/>
        <dbReference type="EC" id="2.7.7.7"/>
    </reaction>
</comment>
<name>A0AA39M8S3_9BILA</name>
<feature type="domain" description="DNA-directed DNA polymerase family B exonuclease" evidence="15">
    <location>
        <begin position="414"/>
        <end position="666"/>
    </location>
</feature>
<feature type="compositionally biased region" description="Polar residues" evidence="13">
    <location>
        <begin position="162"/>
        <end position="173"/>
    </location>
</feature>
<dbReference type="SUPFAM" id="SSF56672">
    <property type="entry name" value="DNA/RNA polymerases"/>
    <property type="match status" value="1"/>
</dbReference>
<dbReference type="InterPro" id="IPR042087">
    <property type="entry name" value="DNA_pol_B_thumb"/>
</dbReference>
<dbReference type="InterPro" id="IPR006133">
    <property type="entry name" value="DNA-dir_DNA_pol_B_exonuc"/>
</dbReference>
<dbReference type="InterPro" id="IPR038256">
    <property type="entry name" value="Pol_alpha_znc_sf"/>
</dbReference>
<feature type="region of interest" description="Disordered" evidence="13">
    <location>
        <begin position="76"/>
        <end position="102"/>
    </location>
</feature>
<dbReference type="EMBL" id="JAUCMV010000001">
    <property type="protein sequence ID" value="KAK0424730.1"/>
    <property type="molecule type" value="Genomic_DNA"/>
</dbReference>
<comment type="similarity">
    <text evidence="2 12">Belongs to the DNA polymerase type-B family.</text>
</comment>
<evidence type="ECO:0000256" key="8">
    <source>
        <dbReference type="ARBA" id="ARBA00022833"/>
    </source>
</evidence>
<dbReference type="Gene3D" id="3.30.70.2820">
    <property type="match status" value="1"/>
</dbReference>
<dbReference type="Gene3D" id="1.10.132.60">
    <property type="entry name" value="DNA polymerase family B, C-terminal domain"/>
    <property type="match status" value="1"/>
</dbReference>
<dbReference type="GO" id="GO:0003682">
    <property type="term" value="F:chromatin binding"/>
    <property type="evidence" value="ECO:0007669"/>
    <property type="project" value="TreeGrafter"/>
</dbReference>
<evidence type="ECO:0000256" key="10">
    <source>
        <dbReference type="ARBA" id="ARBA00023125"/>
    </source>
</evidence>
<evidence type="ECO:0000256" key="7">
    <source>
        <dbReference type="ARBA" id="ARBA00022771"/>
    </source>
</evidence>
<dbReference type="GO" id="GO:0003887">
    <property type="term" value="F:DNA-directed DNA polymerase activity"/>
    <property type="evidence" value="ECO:0007669"/>
    <property type="project" value="UniProtKB-KW"/>
</dbReference>
<feature type="compositionally biased region" description="Acidic residues" evidence="13">
    <location>
        <begin position="90"/>
        <end position="100"/>
    </location>
</feature>
<dbReference type="EC" id="2.7.7.7" evidence="12"/>
<feature type="domain" description="Zinc finger DNA-directed DNA polymerase family B alpha" evidence="16">
    <location>
        <begin position="1216"/>
        <end position="1402"/>
    </location>
</feature>
<evidence type="ECO:0000259" key="14">
    <source>
        <dbReference type="Pfam" id="PF00136"/>
    </source>
</evidence>
<dbReference type="CDD" id="cd05532">
    <property type="entry name" value="POLBc_alpha"/>
    <property type="match status" value="1"/>
</dbReference>
<dbReference type="InterPro" id="IPR017964">
    <property type="entry name" value="DNA-dir_DNA_pol_B_CS"/>
</dbReference>
<reference evidence="18" key="1">
    <citation type="submission" date="2023-06" db="EMBL/GenBank/DDBJ databases">
        <title>Genomic analysis of the entomopathogenic nematode Steinernema hermaphroditum.</title>
        <authorList>
            <person name="Schwarz E.M."/>
            <person name="Heppert J.K."/>
            <person name="Baniya A."/>
            <person name="Schwartz H.T."/>
            <person name="Tan C.-H."/>
            <person name="Antoshechkin I."/>
            <person name="Sternberg P.W."/>
            <person name="Goodrich-Blair H."/>
            <person name="Dillman A.R."/>
        </authorList>
    </citation>
    <scope>NUCLEOTIDE SEQUENCE</scope>
    <source>
        <strain evidence="18">PS9179</strain>
        <tissue evidence="18">Whole animal</tissue>
    </source>
</reference>
<dbReference type="PANTHER" id="PTHR45861">
    <property type="entry name" value="DNA POLYMERASE ALPHA CATALYTIC SUBUNIT"/>
    <property type="match status" value="1"/>
</dbReference>